<dbReference type="EMBL" id="CM000883">
    <property type="protein sequence ID" value="PNT63279.1"/>
    <property type="molecule type" value="Genomic_DNA"/>
</dbReference>
<dbReference type="EnsemblPlants" id="PNT63279">
    <property type="protein sequence ID" value="PNT63279"/>
    <property type="gene ID" value="BRADI_4g13725v3"/>
</dbReference>
<dbReference type="AlphaFoldDB" id="A0A2K2CMN7"/>
<feature type="non-terminal residue" evidence="1">
    <location>
        <position position="1"/>
    </location>
</feature>
<dbReference type="Gramene" id="PNT63279">
    <property type="protein sequence ID" value="PNT63279"/>
    <property type="gene ID" value="BRADI_4g13725v3"/>
</dbReference>
<reference evidence="1 2" key="1">
    <citation type="journal article" date="2010" name="Nature">
        <title>Genome sequencing and analysis of the model grass Brachypodium distachyon.</title>
        <authorList>
            <consortium name="International Brachypodium Initiative"/>
        </authorList>
    </citation>
    <scope>NUCLEOTIDE SEQUENCE [LARGE SCALE GENOMIC DNA]</scope>
    <source>
        <strain evidence="1 2">Bd21</strain>
    </source>
</reference>
<dbReference type="Proteomes" id="UP000008810">
    <property type="component" value="Chromosome 4"/>
</dbReference>
<evidence type="ECO:0000313" key="2">
    <source>
        <dbReference type="EnsemblPlants" id="PNT63279"/>
    </source>
</evidence>
<sequence length="66" mass="7259">GARPPPSSSRGRWSHLLLLYPKDDTILIHPSLAPTYVAADDAAALPRVDVVRSRRSRGDKQQRRGG</sequence>
<accession>A0A2K2CMN7</accession>
<gene>
    <name evidence="1" type="ORF">BRADI_4g13725v3</name>
</gene>
<name>A0A2K2CMN7_BRADI</name>
<proteinExistence type="predicted"/>
<reference evidence="2" key="3">
    <citation type="submission" date="2018-08" db="UniProtKB">
        <authorList>
            <consortium name="EnsemblPlants"/>
        </authorList>
    </citation>
    <scope>IDENTIFICATION</scope>
    <source>
        <strain evidence="2">cv. Bd21</strain>
    </source>
</reference>
<protein>
    <submittedName>
        <fullName evidence="1 2">Uncharacterized protein</fullName>
    </submittedName>
</protein>
<reference evidence="1" key="2">
    <citation type="submission" date="2017-06" db="EMBL/GenBank/DDBJ databases">
        <title>WGS assembly of Brachypodium distachyon.</title>
        <authorList>
            <consortium name="The International Brachypodium Initiative"/>
            <person name="Lucas S."/>
            <person name="Harmon-Smith M."/>
            <person name="Lail K."/>
            <person name="Tice H."/>
            <person name="Grimwood J."/>
            <person name="Bruce D."/>
            <person name="Barry K."/>
            <person name="Shu S."/>
            <person name="Lindquist E."/>
            <person name="Wang M."/>
            <person name="Pitluck S."/>
            <person name="Vogel J.P."/>
            <person name="Garvin D.F."/>
            <person name="Mockler T.C."/>
            <person name="Schmutz J."/>
            <person name="Rokhsar D."/>
            <person name="Bevan M.W."/>
        </authorList>
    </citation>
    <scope>NUCLEOTIDE SEQUENCE</scope>
    <source>
        <strain evidence="1">Bd21</strain>
    </source>
</reference>
<dbReference type="InParanoid" id="A0A2K2CMN7"/>
<organism evidence="1">
    <name type="scientific">Brachypodium distachyon</name>
    <name type="common">Purple false brome</name>
    <name type="synonym">Trachynia distachya</name>
    <dbReference type="NCBI Taxonomy" id="15368"/>
    <lineage>
        <taxon>Eukaryota</taxon>
        <taxon>Viridiplantae</taxon>
        <taxon>Streptophyta</taxon>
        <taxon>Embryophyta</taxon>
        <taxon>Tracheophyta</taxon>
        <taxon>Spermatophyta</taxon>
        <taxon>Magnoliopsida</taxon>
        <taxon>Liliopsida</taxon>
        <taxon>Poales</taxon>
        <taxon>Poaceae</taxon>
        <taxon>BOP clade</taxon>
        <taxon>Pooideae</taxon>
        <taxon>Stipodae</taxon>
        <taxon>Brachypodieae</taxon>
        <taxon>Brachypodium</taxon>
    </lineage>
</organism>
<evidence type="ECO:0000313" key="3">
    <source>
        <dbReference type="Proteomes" id="UP000008810"/>
    </source>
</evidence>
<keyword evidence="3" id="KW-1185">Reference proteome</keyword>
<evidence type="ECO:0000313" key="1">
    <source>
        <dbReference type="EMBL" id="PNT63279.1"/>
    </source>
</evidence>